<keyword evidence="8" id="KW-0472">Membrane</keyword>
<evidence type="ECO:0000313" key="11">
    <source>
        <dbReference type="Proteomes" id="UP000272440"/>
    </source>
</evidence>
<keyword evidence="4" id="KW-0677">Repeat</keyword>
<organism evidence="10 11">
    <name type="scientific">Klebsiella pneumoniae</name>
    <dbReference type="NCBI Taxonomy" id="573"/>
    <lineage>
        <taxon>Bacteria</taxon>
        <taxon>Pseudomonadati</taxon>
        <taxon>Pseudomonadota</taxon>
        <taxon>Gammaproteobacteria</taxon>
        <taxon>Enterobacterales</taxon>
        <taxon>Enterobacteriaceae</taxon>
        <taxon>Klebsiella/Raoultella group</taxon>
        <taxon>Klebsiella</taxon>
        <taxon>Klebsiella pneumoniae complex</taxon>
    </lineage>
</organism>
<evidence type="ECO:0000313" key="10">
    <source>
        <dbReference type="EMBL" id="RRE43504.1"/>
    </source>
</evidence>
<proteinExistence type="predicted"/>
<dbReference type="InterPro" id="IPR003439">
    <property type="entry name" value="ABC_transporter-like_ATP-bd"/>
</dbReference>
<evidence type="ECO:0000259" key="9">
    <source>
        <dbReference type="Pfam" id="PF00005"/>
    </source>
</evidence>
<dbReference type="Gene3D" id="3.40.50.300">
    <property type="entry name" value="P-loop containing nucleotide triphosphate hydrolases"/>
    <property type="match status" value="1"/>
</dbReference>
<accession>A0A3P2EJV9</accession>
<evidence type="ECO:0000256" key="4">
    <source>
        <dbReference type="ARBA" id="ARBA00022737"/>
    </source>
</evidence>
<dbReference type="AlphaFoldDB" id="A0A3P2EJV9"/>
<reference evidence="10 11" key="1">
    <citation type="journal article" date="2019" name="Antimicrob. Agents Chemother.">
        <title>Applying Rapid Whole Genome Sequencing to Predict Phenotypic Antimicrobial Susceptibility Testing Results Among Carbapenem-Resistant Klebsiella pneumoniae Clinical Isolates.</title>
        <authorList>
            <person name="Tamma P.D."/>
            <person name="Fan Y."/>
            <person name="Bergman Y."/>
            <person name="Pertea G."/>
            <person name="Kazmi A."/>
            <person name="Lewis S."/>
            <person name="Carroll K.C."/>
            <person name="Schatz M.C."/>
            <person name="Timp W."/>
            <person name="Simner P.J."/>
        </authorList>
    </citation>
    <scope>NUCLEOTIDE SEQUENCE [LARGE SCALE GENOMIC DNA]</scope>
    <source>
        <strain evidence="10 11">KLPN_33</strain>
    </source>
</reference>
<dbReference type="SUPFAM" id="SSF52540">
    <property type="entry name" value="P-loop containing nucleoside triphosphate hydrolases"/>
    <property type="match status" value="1"/>
</dbReference>
<dbReference type="PANTHER" id="PTHR43790">
    <property type="entry name" value="CARBOHYDRATE TRANSPORT ATP-BINDING PROTEIN MG119-RELATED"/>
    <property type="match status" value="1"/>
</dbReference>
<keyword evidence="3" id="KW-0762">Sugar transport</keyword>
<evidence type="ECO:0000256" key="3">
    <source>
        <dbReference type="ARBA" id="ARBA00022597"/>
    </source>
</evidence>
<dbReference type="EMBL" id="RCZY01000002">
    <property type="protein sequence ID" value="RRE43504.1"/>
    <property type="molecule type" value="Genomic_DNA"/>
</dbReference>
<evidence type="ECO:0000256" key="7">
    <source>
        <dbReference type="ARBA" id="ARBA00022967"/>
    </source>
</evidence>
<protein>
    <submittedName>
        <fullName evidence="10">ATP-binding cassette domain-containing protein</fullName>
    </submittedName>
</protein>
<keyword evidence="7" id="KW-1278">Translocase</keyword>
<evidence type="ECO:0000256" key="5">
    <source>
        <dbReference type="ARBA" id="ARBA00022741"/>
    </source>
</evidence>
<dbReference type="GO" id="GO:0005524">
    <property type="term" value="F:ATP binding"/>
    <property type="evidence" value="ECO:0007669"/>
    <property type="project" value="UniProtKB-KW"/>
</dbReference>
<evidence type="ECO:0000256" key="6">
    <source>
        <dbReference type="ARBA" id="ARBA00022840"/>
    </source>
</evidence>
<dbReference type="GO" id="GO:0016887">
    <property type="term" value="F:ATP hydrolysis activity"/>
    <property type="evidence" value="ECO:0007669"/>
    <property type="project" value="InterPro"/>
</dbReference>
<dbReference type="InterPro" id="IPR050107">
    <property type="entry name" value="ABC_carbohydrate_import_ATPase"/>
</dbReference>
<evidence type="ECO:0000256" key="8">
    <source>
        <dbReference type="ARBA" id="ARBA00023136"/>
    </source>
</evidence>
<keyword evidence="5" id="KW-0547">Nucleotide-binding</keyword>
<dbReference type="Pfam" id="PF00005">
    <property type="entry name" value="ABC_tran"/>
    <property type="match status" value="1"/>
</dbReference>
<evidence type="ECO:0000256" key="2">
    <source>
        <dbReference type="ARBA" id="ARBA00022475"/>
    </source>
</evidence>
<gene>
    <name evidence="10" type="ORF">EAO28_11300</name>
</gene>
<feature type="domain" description="ABC transporter" evidence="9">
    <location>
        <begin position="20"/>
        <end position="64"/>
    </location>
</feature>
<keyword evidence="6 10" id="KW-0067">ATP-binding</keyword>
<sequence length="83" mass="8889">MEPFLSLRHVSKTFHANRALNDISIDFMPGEVHCLAGQNGCGKSTLIKIISGVYRPDEGAAMTLGGKTWPKLTPAASVAHGIR</sequence>
<keyword evidence="2" id="KW-1003">Cell membrane</keyword>
<dbReference type="InterPro" id="IPR027417">
    <property type="entry name" value="P-loop_NTPase"/>
</dbReference>
<comment type="caution">
    <text evidence="10">The sequence shown here is derived from an EMBL/GenBank/DDBJ whole genome shotgun (WGS) entry which is preliminary data.</text>
</comment>
<dbReference type="PANTHER" id="PTHR43790:SF1">
    <property type="entry name" value="XYLOSE IMPORT ATP-BINDING PROTEIN XYLG"/>
    <property type="match status" value="1"/>
</dbReference>
<name>A0A3P2EJV9_KLEPN</name>
<evidence type="ECO:0000256" key="1">
    <source>
        <dbReference type="ARBA" id="ARBA00022448"/>
    </source>
</evidence>
<keyword evidence="1" id="KW-0813">Transport</keyword>
<dbReference type="Proteomes" id="UP000272440">
    <property type="component" value="Unassembled WGS sequence"/>
</dbReference>